<dbReference type="eggNOG" id="KOG2169">
    <property type="taxonomic scope" value="Eukaryota"/>
</dbReference>
<dbReference type="GO" id="GO:0000785">
    <property type="term" value="C:chromatin"/>
    <property type="evidence" value="ECO:0007669"/>
    <property type="project" value="TreeGrafter"/>
</dbReference>
<dbReference type="PROSITE" id="PS50800">
    <property type="entry name" value="SAP"/>
    <property type="match status" value="1"/>
</dbReference>
<evidence type="ECO:0000256" key="6">
    <source>
        <dbReference type="ARBA" id="ARBA00022786"/>
    </source>
</evidence>
<dbReference type="Pfam" id="PF02037">
    <property type="entry name" value="SAP"/>
    <property type="match status" value="1"/>
</dbReference>
<protein>
    <submittedName>
        <fullName evidence="13">E3 SUMO-protein ligase pli1</fullName>
    </submittedName>
</protein>
<evidence type="ECO:0000256" key="1">
    <source>
        <dbReference type="ARBA" id="ARBA00004718"/>
    </source>
</evidence>
<feature type="domain" description="SAP" evidence="10">
    <location>
        <begin position="14"/>
        <end position="48"/>
    </location>
</feature>
<dbReference type="InterPro" id="IPR038654">
    <property type="entry name" value="PINIT_sf"/>
</dbReference>
<dbReference type="Gene3D" id="2.60.120.780">
    <property type="entry name" value="PINIT domain"/>
    <property type="match status" value="1"/>
</dbReference>
<comment type="caution">
    <text evidence="13">The sequence shown here is derived from an EMBL/GenBank/DDBJ whole genome shotgun (WGS) entry which is preliminary data.</text>
</comment>
<dbReference type="InterPro" id="IPR031141">
    <property type="entry name" value="SIZ1/2_SP-RING"/>
</dbReference>
<evidence type="ECO:0000256" key="7">
    <source>
        <dbReference type="ARBA" id="ARBA00022833"/>
    </source>
</evidence>
<dbReference type="PANTHER" id="PTHR10782:SF100">
    <property type="entry name" value="LIGASE SIZA, PUTATIVE (AFU_ORTHOLOGUE AFUA_6G05240)-RELATED"/>
    <property type="match status" value="1"/>
</dbReference>
<keyword evidence="6" id="KW-0833">Ubl conjugation pathway</keyword>
<feature type="region of interest" description="Disordered" evidence="9">
    <location>
        <begin position="375"/>
        <end position="531"/>
    </location>
</feature>
<evidence type="ECO:0000259" key="12">
    <source>
        <dbReference type="PROSITE" id="PS51466"/>
    </source>
</evidence>
<name>A0A093V5E1_TALMA</name>
<dbReference type="EMBL" id="JPOX01000051">
    <property type="protein sequence ID" value="KFX41936.1"/>
    <property type="molecule type" value="Genomic_DNA"/>
</dbReference>
<keyword evidence="13" id="KW-0436">Ligase</keyword>
<comment type="similarity">
    <text evidence="2">Belongs to the PIAS family.</text>
</comment>
<accession>A0A093V5E1</accession>
<proteinExistence type="inferred from homology"/>
<keyword evidence="4" id="KW-0479">Metal-binding</keyword>
<dbReference type="UniPathway" id="UPA00886"/>
<dbReference type="PROSITE" id="PS51466">
    <property type="entry name" value="PINIT"/>
    <property type="match status" value="1"/>
</dbReference>
<dbReference type="InterPro" id="IPR004181">
    <property type="entry name" value="Znf_MIZ"/>
</dbReference>
<keyword evidence="7" id="KW-0862">Zinc</keyword>
<evidence type="ECO:0000259" key="10">
    <source>
        <dbReference type="PROSITE" id="PS50800"/>
    </source>
</evidence>
<dbReference type="InterPro" id="IPR013083">
    <property type="entry name" value="Znf_RING/FYVE/PHD"/>
</dbReference>
<comment type="pathway">
    <text evidence="1">Protein modification; protein sumoylation.</text>
</comment>
<feature type="domain" description="SP-RING-type" evidence="11">
    <location>
        <begin position="288"/>
        <end position="373"/>
    </location>
</feature>
<evidence type="ECO:0000256" key="2">
    <source>
        <dbReference type="ARBA" id="ARBA00005383"/>
    </source>
</evidence>
<evidence type="ECO:0000256" key="3">
    <source>
        <dbReference type="ARBA" id="ARBA00022679"/>
    </source>
</evidence>
<dbReference type="GO" id="GO:0061665">
    <property type="term" value="F:SUMO ligase activity"/>
    <property type="evidence" value="ECO:0007669"/>
    <property type="project" value="TreeGrafter"/>
</dbReference>
<dbReference type="PROSITE" id="PS51044">
    <property type="entry name" value="ZF_SP_RING"/>
    <property type="match status" value="1"/>
</dbReference>
<evidence type="ECO:0000256" key="4">
    <source>
        <dbReference type="ARBA" id="ARBA00022723"/>
    </source>
</evidence>
<keyword evidence="3" id="KW-0808">Transferase</keyword>
<feature type="compositionally biased region" description="Basic and acidic residues" evidence="9">
    <location>
        <begin position="383"/>
        <end position="392"/>
    </location>
</feature>
<feature type="compositionally biased region" description="Low complexity" evidence="9">
    <location>
        <begin position="79"/>
        <end position="93"/>
    </location>
</feature>
<organism evidence="13">
    <name type="scientific">Talaromyces marneffei PM1</name>
    <dbReference type="NCBI Taxonomy" id="1077442"/>
    <lineage>
        <taxon>Eukaryota</taxon>
        <taxon>Fungi</taxon>
        <taxon>Dikarya</taxon>
        <taxon>Ascomycota</taxon>
        <taxon>Pezizomycotina</taxon>
        <taxon>Eurotiomycetes</taxon>
        <taxon>Eurotiomycetidae</taxon>
        <taxon>Eurotiales</taxon>
        <taxon>Trichocomaceae</taxon>
        <taxon>Talaromyces</taxon>
        <taxon>Talaromyces sect. Talaromyces</taxon>
    </lineage>
</organism>
<feature type="compositionally biased region" description="Polar residues" evidence="9">
    <location>
        <begin position="510"/>
        <end position="531"/>
    </location>
</feature>
<evidence type="ECO:0000313" key="13">
    <source>
        <dbReference type="EMBL" id="KFX41936.1"/>
    </source>
</evidence>
<dbReference type="InterPro" id="IPR003034">
    <property type="entry name" value="SAP_dom"/>
</dbReference>
<dbReference type="GO" id="GO:0008270">
    <property type="term" value="F:zinc ion binding"/>
    <property type="evidence" value="ECO:0007669"/>
    <property type="project" value="UniProtKB-KW"/>
</dbReference>
<evidence type="ECO:0000256" key="8">
    <source>
        <dbReference type="PROSITE-ProRule" id="PRU00452"/>
    </source>
</evidence>
<gene>
    <name evidence="13" type="ORF">GQ26_0510120</name>
</gene>
<dbReference type="HOGENOM" id="CLU_020537_1_0_1"/>
<dbReference type="GO" id="GO:0016925">
    <property type="term" value="P:protein sumoylation"/>
    <property type="evidence" value="ECO:0007669"/>
    <property type="project" value="UniProtKB-UniPathway"/>
</dbReference>
<dbReference type="SMART" id="SM00513">
    <property type="entry name" value="SAP"/>
    <property type="match status" value="1"/>
</dbReference>
<dbReference type="Pfam" id="PF02891">
    <property type="entry name" value="zf-MIZ"/>
    <property type="match status" value="1"/>
</dbReference>
<reference evidence="13" key="1">
    <citation type="journal article" date="2014" name="PLoS Genet.">
        <title>Signature Gene Expression Reveals Novel Clues to the Molecular Mechanisms of Dimorphic Transition in Penicillium marneffei.</title>
        <authorList>
            <person name="Yang E."/>
            <person name="Wang G."/>
            <person name="Cai J."/>
            <person name="Woo P.C."/>
            <person name="Lau S.K."/>
            <person name="Yuen K.-Y."/>
            <person name="Chow W.-N."/>
            <person name="Lin X."/>
        </authorList>
    </citation>
    <scope>NUCLEOTIDE SEQUENCE [LARGE SCALE GENOMIC DNA]</scope>
    <source>
        <strain evidence="13">PM1</strain>
    </source>
</reference>
<feature type="domain" description="PINIT" evidence="12">
    <location>
        <begin position="107"/>
        <end position="259"/>
    </location>
</feature>
<evidence type="ECO:0000259" key="11">
    <source>
        <dbReference type="PROSITE" id="PS51044"/>
    </source>
</evidence>
<dbReference type="CDD" id="cd16792">
    <property type="entry name" value="SP-RING_Siz-like"/>
    <property type="match status" value="1"/>
</dbReference>
<dbReference type="GO" id="GO:0016874">
    <property type="term" value="F:ligase activity"/>
    <property type="evidence" value="ECO:0007669"/>
    <property type="project" value="UniProtKB-KW"/>
</dbReference>
<dbReference type="PANTHER" id="PTHR10782">
    <property type="entry name" value="ZINC FINGER MIZ DOMAIN-CONTAINING PROTEIN"/>
    <property type="match status" value="1"/>
</dbReference>
<dbReference type="Pfam" id="PF14324">
    <property type="entry name" value="PINIT"/>
    <property type="match status" value="1"/>
</dbReference>
<sequence length="531" mass="59259">MTSSVDMSNVVLIIKTMTNAQMKEALRSEGLAVSGVKISLQLRLIEYIERLHQRGSIDNYERIARTIYTIAGIQNQFPGSTSTDTTTYPTQPSYVPSRPTTSKDVYNSKMPSQPFASGRLMFKESPFYKILEPLSSTVECKVREQTRDTVELKFTLSSTTAQRLQEDPNLRVMVFCAADSGLNQFSKSDIAFPYQVELKANLDDVKANLRGLKNRPGSTRPADITSYIRKRAGYTNLVAMTFALTQKKFYVVVNLVKRHPVEELVAALKSRYKITRDQVLREMQSRAHDADIVATSTVMSLKCPLSTLRIEIPCRSISCTHNQCFDASSFLQLQEQAPTWTCPVCNKSTSFESLQIDQYVEDILHTTSTDVEQVTIEPNGVWHTDKKEEPEPRGGLASPDSDDDFVEITDLFTPKLKRETTSSEPRATLLSTPVTATQNGSKGATPSIPRSSQKRPAPQVVDLTLSDDDDDDDLPVRPPKRQALASDFVPRRGSQNSFTNGYAHVEDLRSSTGQESLSLSPGRQSNLYIDL</sequence>
<dbReference type="AlphaFoldDB" id="A0A093V5E1"/>
<feature type="region of interest" description="Disordered" evidence="9">
    <location>
        <begin position="79"/>
        <end position="103"/>
    </location>
</feature>
<dbReference type="Gene3D" id="3.30.40.10">
    <property type="entry name" value="Zinc/RING finger domain, C3HC4 (zinc finger)"/>
    <property type="match status" value="1"/>
</dbReference>
<evidence type="ECO:0000256" key="5">
    <source>
        <dbReference type="ARBA" id="ARBA00022771"/>
    </source>
</evidence>
<dbReference type="InterPro" id="IPR023321">
    <property type="entry name" value="PINIT"/>
</dbReference>
<evidence type="ECO:0000256" key="9">
    <source>
        <dbReference type="SAM" id="MobiDB-lite"/>
    </source>
</evidence>
<keyword evidence="5 8" id="KW-0863">Zinc-finger</keyword>
<feature type="compositionally biased region" description="Polar residues" evidence="9">
    <location>
        <begin position="422"/>
        <end position="451"/>
    </location>
</feature>